<sequence>MGKRCDNCRSQDQFVYWTHFQSKQFFQILHDDFDLKLVIPAKFVKNLKEDLSSPVTLRGPTGKVWKVGLVKAGDSLFFQYGWDEFVEDHNLEEEDLLVFRYSGSSTFDVLMFDQLNLCEKECSYFVGKCGCERKENTRDDSMEADFMHSSVERGRRGGRRRRFTSSTKTNQGRRGRGRGRGRRTFISPTNEEELKTSEPGIRRNSSQSNDRSVRKEASASVRDCAKRKFMGEESADSFGDDGIPENLSRSYQLHFVSKRRPVTEVEKKRAYQLASAASASTDHRSFIVVMRQTHVCRRFHLTIPVLDVTYNFPPRNQDVTLSLKGKTWPVIFKYQTNPLNGGFASGWADFVFDNNLEEDDVCVFEVVGGRNNSILVNVQIFRVVEAVTPLRKVKCPSRRSAKRQVKEALDKVVVPCDFLD</sequence>
<evidence type="ECO:0000256" key="6">
    <source>
        <dbReference type="SAM" id="MobiDB-lite"/>
    </source>
</evidence>
<evidence type="ECO:0000256" key="1">
    <source>
        <dbReference type="ARBA" id="ARBA00004123"/>
    </source>
</evidence>
<dbReference type="OrthoDB" id="590488at2759"/>
<dbReference type="PANTHER" id="PTHR31391">
    <property type="entry name" value="B3 DOMAIN-CONTAINING PROTEIN OS11G0197600-RELATED"/>
    <property type="match status" value="1"/>
</dbReference>
<dbReference type="OMA" id="VVMRPSH"/>
<feature type="region of interest" description="Disordered" evidence="6">
    <location>
        <begin position="142"/>
        <end position="219"/>
    </location>
</feature>
<dbReference type="InterPro" id="IPR044837">
    <property type="entry name" value="REM16-like"/>
</dbReference>
<dbReference type="Proteomes" id="UP000189703">
    <property type="component" value="Unplaced"/>
</dbReference>
<evidence type="ECO:0000256" key="5">
    <source>
        <dbReference type="ARBA" id="ARBA00023242"/>
    </source>
</evidence>
<dbReference type="GO" id="GO:0005634">
    <property type="term" value="C:nucleus"/>
    <property type="evidence" value="ECO:0007669"/>
    <property type="project" value="UniProtKB-SubCell"/>
</dbReference>
<reference evidence="9" key="1">
    <citation type="submission" date="2025-08" db="UniProtKB">
        <authorList>
            <consortium name="RefSeq"/>
        </authorList>
    </citation>
    <scope>IDENTIFICATION</scope>
</reference>
<dbReference type="KEGG" id="nnu:104601971"/>
<evidence type="ECO:0000313" key="8">
    <source>
        <dbReference type="Proteomes" id="UP000189703"/>
    </source>
</evidence>
<keyword evidence="8" id="KW-1185">Reference proteome</keyword>
<dbReference type="PROSITE" id="PS50863">
    <property type="entry name" value="B3"/>
    <property type="match status" value="2"/>
</dbReference>
<gene>
    <name evidence="9" type="primary">LOC104601971</name>
</gene>
<dbReference type="SUPFAM" id="SSF101936">
    <property type="entry name" value="DNA-binding pseudobarrel domain"/>
    <property type="match status" value="2"/>
</dbReference>
<dbReference type="eggNOG" id="ENOG502QT0X">
    <property type="taxonomic scope" value="Eukaryota"/>
</dbReference>
<comment type="subcellular location">
    <subcellularLocation>
        <location evidence="1">Nucleus</location>
    </subcellularLocation>
</comment>
<feature type="domain" description="TF-B3" evidence="7">
    <location>
        <begin position="286"/>
        <end position="384"/>
    </location>
</feature>
<dbReference type="InterPro" id="IPR015300">
    <property type="entry name" value="DNA-bd_pseudobarrel_sf"/>
</dbReference>
<proteinExistence type="predicted"/>
<accession>A0A1U8AM44</accession>
<protein>
    <submittedName>
        <fullName evidence="9">B3 domain-containing protein REM16-like</fullName>
    </submittedName>
</protein>
<dbReference type="PANTHER" id="PTHR31391:SF157">
    <property type="entry name" value="B3 DOMAIN-CONTAINING PROTEIN REM16"/>
    <property type="match status" value="1"/>
</dbReference>
<dbReference type="AlphaFoldDB" id="A0A1U8AM44"/>
<keyword evidence="3" id="KW-0238">DNA-binding</keyword>
<dbReference type="InParanoid" id="A0A1U8AM44"/>
<dbReference type="Pfam" id="PF02362">
    <property type="entry name" value="B3"/>
    <property type="match status" value="2"/>
</dbReference>
<dbReference type="Gene3D" id="2.40.330.10">
    <property type="entry name" value="DNA-binding pseudobarrel domain"/>
    <property type="match status" value="2"/>
</dbReference>
<keyword evidence="2" id="KW-0805">Transcription regulation</keyword>
<feature type="compositionally biased region" description="Basic residues" evidence="6">
    <location>
        <begin position="171"/>
        <end position="183"/>
    </location>
</feature>
<dbReference type="CDD" id="cd10017">
    <property type="entry name" value="B3_DNA"/>
    <property type="match status" value="2"/>
</dbReference>
<evidence type="ECO:0000259" key="7">
    <source>
        <dbReference type="PROSITE" id="PS50863"/>
    </source>
</evidence>
<dbReference type="STRING" id="4432.A0A1U8AM44"/>
<dbReference type="SMART" id="SM01019">
    <property type="entry name" value="B3"/>
    <property type="match status" value="2"/>
</dbReference>
<name>A0A1U8AM44_NELNU</name>
<keyword evidence="4" id="KW-0804">Transcription</keyword>
<evidence type="ECO:0000313" key="9">
    <source>
        <dbReference type="RefSeq" id="XP_010263796.1"/>
    </source>
</evidence>
<keyword evidence="5" id="KW-0539">Nucleus</keyword>
<dbReference type="InterPro" id="IPR003340">
    <property type="entry name" value="B3_DNA-bd"/>
</dbReference>
<dbReference type="RefSeq" id="XP_010263796.1">
    <property type="nucleotide sequence ID" value="XM_010265494.2"/>
</dbReference>
<dbReference type="FunCoup" id="A0A1U8AM44">
    <property type="interactions" value="49"/>
</dbReference>
<organism evidence="8 9">
    <name type="scientific">Nelumbo nucifera</name>
    <name type="common">Sacred lotus</name>
    <dbReference type="NCBI Taxonomy" id="4432"/>
    <lineage>
        <taxon>Eukaryota</taxon>
        <taxon>Viridiplantae</taxon>
        <taxon>Streptophyta</taxon>
        <taxon>Embryophyta</taxon>
        <taxon>Tracheophyta</taxon>
        <taxon>Spermatophyta</taxon>
        <taxon>Magnoliopsida</taxon>
        <taxon>Proteales</taxon>
        <taxon>Nelumbonaceae</taxon>
        <taxon>Nelumbo</taxon>
    </lineage>
</organism>
<feature type="domain" description="TF-B3" evidence="7">
    <location>
        <begin position="22"/>
        <end position="115"/>
    </location>
</feature>
<evidence type="ECO:0000256" key="2">
    <source>
        <dbReference type="ARBA" id="ARBA00023015"/>
    </source>
</evidence>
<evidence type="ECO:0000256" key="3">
    <source>
        <dbReference type="ARBA" id="ARBA00023125"/>
    </source>
</evidence>
<dbReference type="GO" id="GO:0003677">
    <property type="term" value="F:DNA binding"/>
    <property type="evidence" value="ECO:0007669"/>
    <property type="project" value="UniProtKB-KW"/>
</dbReference>
<evidence type="ECO:0000256" key="4">
    <source>
        <dbReference type="ARBA" id="ARBA00023163"/>
    </source>
</evidence>
<dbReference type="GeneID" id="104601971"/>